<evidence type="ECO:0000313" key="4">
    <source>
        <dbReference type="Proteomes" id="UP001151760"/>
    </source>
</evidence>
<comment type="caution">
    <text evidence="3">The sequence shown here is derived from an EMBL/GenBank/DDBJ whole genome shotgun (WGS) entry which is preliminary data.</text>
</comment>
<dbReference type="InterPro" id="IPR013103">
    <property type="entry name" value="RVT_2"/>
</dbReference>
<feature type="region of interest" description="Disordered" evidence="1">
    <location>
        <begin position="461"/>
        <end position="565"/>
    </location>
</feature>
<keyword evidence="4" id="KW-1185">Reference proteome</keyword>
<sequence>MIIALKWIYKVKLDEYDDVLKNKARLVAKGYRQEDGINFEESFTPVARIEAIRIFIVNAASKNMTIYQMDVKTTFLNGELKEEVYVCQPEGFVDPDHLTHVYRLKKALYGLNHQWILILALPVAVLLRDSQSLAPRKGGLSVPSQSNPLLHSYPFDQLLPSNIIYLYVCPAVGFTCADSMADINIPANDVPAEQAPAIAPLTRTDDQILPIHKWVPFGKSNYVLDVLKSQRNPIFKDTMRYDSTTGIYSCQLDEQWFNLHKDILRDALQITPINDNNPFVAPPSSDAVIEYVNTLGYPCTLRNVSVMFGIIHRSKIDYAERIWEEFVQSIQTFLTDKKRLTMTSHGKKKTTPLLIPSIRFTKLIIHHLKTKHNIHPRTGSPLHYSHEDNVLGNLRFVGKDGREVFGMLIPNALLTDAIKGATYYGGYLVHVVEYQQYLDGEHGMAEEGAAPESPALEATKVTKPKAAMQTKPSAPKATKVTKPAGDKASKPKSTSSKPPKPKPTPTKPSKAVPEKKQKLVKETPDEPSPAKRSKAGLVGKRRKPKSPLKLVDEFADEARNQGPARTVVIQEPDSRRIQSLLEVQGKGKDKLIDEQVAHTLLNLNTPKKKCPTDQYILLKHTPETVEPTGPSSQPEDEGITMTYSETESDEIVTPVNKEKDASNRELTEINAGVQDEGQDGSNPGKQDEGQAGSNPGNAAESQPQPSHVVHAGPNLEPMDLAVSDASTQQNPEQMDEEFTTTAYPNVQENLKLPTEDQVILEEPISSTRTLSSLQNLKKELSFTDQFFVEKLQEEEPEKTNAESEVQSMVTVPIHQDTSSVPPMTNLVIDLTTSQSDSPTINASLPTSTSTTTTITTITTIPPPQPQPQQSTTDPMLLQRIGELEQHMANLIQDKSAPEERLNKHGSRLYNLENLNIPQKVSKAVDEIVTDAVDWALQDPFCARFRYLPEADIKEILL</sequence>
<feature type="region of interest" description="Disordered" evidence="1">
    <location>
        <begin position="620"/>
        <end position="736"/>
    </location>
</feature>
<feature type="compositionally biased region" description="Polar residues" evidence="1">
    <location>
        <begin position="691"/>
        <end position="705"/>
    </location>
</feature>
<evidence type="ECO:0000259" key="2">
    <source>
        <dbReference type="Pfam" id="PF07727"/>
    </source>
</evidence>
<dbReference type="EMBL" id="BQNB010010694">
    <property type="protein sequence ID" value="GJS80744.1"/>
    <property type="molecule type" value="Genomic_DNA"/>
</dbReference>
<organism evidence="3 4">
    <name type="scientific">Tanacetum coccineum</name>
    <dbReference type="NCBI Taxonomy" id="301880"/>
    <lineage>
        <taxon>Eukaryota</taxon>
        <taxon>Viridiplantae</taxon>
        <taxon>Streptophyta</taxon>
        <taxon>Embryophyta</taxon>
        <taxon>Tracheophyta</taxon>
        <taxon>Spermatophyta</taxon>
        <taxon>Magnoliopsida</taxon>
        <taxon>eudicotyledons</taxon>
        <taxon>Gunneridae</taxon>
        <taxon>Pentapetalae</taxon>
        <taxon>asterids</taxon>
        <taxon>campanulids</taxon>
        <taxon>Asterales</taxon>
        <taxon>Asteraceae</taxon>
        <taxon>Asteroideae</taxon>
        <taxon>Anthemideae</taxon>
        <taxon>Anthemidinae</taxon>
        <taxon>Tanacetum</taxon>
    </lineage>
</organism>
<evidence type="ECO:0000256" key="1">
    <source>
        <dbReference type="SAM" id="MobiDB-lite"/>
    </source>
</evidence>
<feature type="compositionally biased region" description="Basic and acidic residues" evidence="1">
    <location>
        <begin position="550"/>
        <end position="559"/>
    </location>
</feature>
<feature type="compositionally biased region" description="Basic and acidic residues" evidence="1">
    <location>
        <begin position="656"/>
        <end position="667"/>
    </location>
</feature>
<reference evidence="3" key="1">
    <citation type="journal article" date="2022" name="Int. J. Mol. Sci.">
        <title>Draft Genome of Tanacetum Coccineum: Genomic Comparison of Closely Related Tanacetum-Family Plants.</title>
        <authorList>
            <person name="Yamashiro T."/>
            <person name="Shiraishi A."/>
            <person name="Nakayama K."/>
            <person name="Satake H."/>
        </authorList>
    </citation>
    <scope>NUCLEOTIDE SEQUENCE</scope>
</reference>
<protein>
    <submittedName>
        <fullName evidence="3">Retrovirus-related pol polyprotein from transposon TNT 1-94</fullName>
    </submittedName>
</protein>
<accession>A0ABQ4YSD4</accession>
<feature type="compositionally biased region" description="Basic residues" evidence="1">
    <location>
        <begin position="531"/>
        <end position="546"/>
    </location>
</feature>
<dbReference type="Proteomes" id="UP001151760">
    <property type="component" value="Unassembled WGS sequence"/>
</dbReference>
<feature type="compositionally biased region" description="Basic and acidic residues" evidence="1">
    <location>
        <begin position="512"/>
        <end position="524"/>
    </location>
</feature>
<evidence type="ECO:0000313" key="3">
    <source>
        <dbReference type="EMBL" id="GJS80744.1"/>
    </source>
</evidence>
<reference evidence="3" key="2">
    <citation type="submission" date="2022-01" db="EMBL/GenBank/DDBJ databases">
        <authorList>
            <person name="Yamashiro T."/>
            <person name="Shiraishi A."/>
            <person name="Satake H."/>
            <person name="Nakayama K."/>
        </authorList>
    </citation>
    <scope>NUCLEOTIDE SEQUENCE</scope>
</reference>
<name>A0ABQ4YSD4_9ASTR</name>
<gene>
    <name evidence="3" type="ORF">Tco_0730625</name>
</gene>
<dbReference type="Pfam" id="PF07727">
    <property type="entry name" value="RVT_2"/>
    <property type="match status" value="1"/>
</dbReference>
<proteinExistence type="predicted"/>
<feature type="domain" description="Reverse transcriptase Ty1/copia-type" evidence="2">
    <location>
        <begin position="3"/>
        <end position="113"/>
    </location>
</feature>